<evidence type="ECO:0000313" key="3">
    <source>
        <dbReference type="Proteomes" id="UP000823749"/>
    </source>
</evidence>
<dbReference type="EMBL" id="JACTNZ010000011">
    <property type="protein sequence ID" value="KAG5524708.1"/>
    <property type="molecule type" value="Genomic_DNA"/>
</dbReference>
<dbReference type="AlphaFoldDB" id="A0AAV6I7T0"/>
<gene>
    <name evidence="2" type="ORF">RHGRI_031398</name>
</gene>
<proteinExistence type="predicted"/>
<feature type="region of interest" description="Disordered" evidence="1">
    <location>
        <begin position="27"/>
        <end position="66"/>
    </location>
</feature>
<name>A0AAV6I7T0_9ERIC</name>
<organism evidence="2 3">
    <name type="scientific">Rhododendron griersonianum</name>
    <dbReference type="NCBI Taxonomy" id="479676"/>
    <lineage>
        <taxon>Eukaryota</taxon>
        <taxon>Viridiplantae</taxon>
        <taxon>Streptophyta</taxon>
        <taxon>Embryophyta</taxon>
        <taxon>Tracheophyta</taxon>
        <taxon>Spermatophyta</taxon>
        <taxon>Magnoliopsida</taxon>
        <taxon>eudicotyledons</taxon>
        <taxon>Gunneridae</taxon>
        <taxon>Pentapetalae</taxon>
        <taxon>asterids</taxon>
        <taxon>Ericales</taxon>
        <taxon>Ericaceae</taxon>
        <taxon>Ericoideae</taxon>
        <taxon>Rhodoreae</taxon>
        <taxon>Rhododendron</taxon>
    </lineage>
</organism>
<accession>A0AAV6I7T0</accession>
<evidence type="ECO:0000313" key="2">
    <source>
        <dbReference type="EMBL" id="KAG5524708.1"/>
    </source>
</evidence>
<evidence type="ECO:0000256" key="1">
    <source>
        <dbReference type="SAM" id="MobiDB-lite"/>
    </source>
</evidence>
<keyword evidence="3" id="KW-1185">Reference proteome</keyword>
<dbReference type="Proteomes" id="UP000823749">
    <property type="component" value="Chromosome 11"/>
</dbReference>
<protein>
    <submittedName>
        <fullName evidence="2">Uncharacterized protein</fullName>
    </submittedName>
</protein>
<comment type="caution">
    <text evidence="2">The sequence shown here is derived from an EMBL/GenBank/DDBJ whole genome shotgun (WGS) entry which is preliminary data.</text>
</comment>
<reference evidence="2" key="1">
    <citation type="submission" date="2020-08" db="EMBL/GenBank/DDBJ databases">
        <title>Plant Genome Project.</title>
        <authorList>
            <person name="Zhang R.-G."/>
        </authorList>
    </citation>
    <scope>NUCLEOTIDE SEQUENCE</scope>
    <source>
        <strain evidence="2">WSP0</strain>
        <tissue evidence="2">Leaf</tissue>
    </source>
</reference>
<sequence>MMIEEEAIGVAVEIELVEQIWLHLPSGKGENSTTKAMARSKPLKEVEEDENAHDTTSTQGPHVEQPNMAANVGMNALQVPNSSCTSWRASHPTFTKMLLGGYEV</sequence>